<dbReference type="AlphaFoldDB" id="A0A842HYI7"/>
<dbReference type="SUPFAM" id="SSF82171">
    <property type="entry name" value="DPP6 N-terminal domain-like"/>
    <property type="match status" value="1"/>
</dbReference>
<feature type="chain" id="PRO_5032449230" evidence="2">
    <location>
        <begin position="26"/>
        <end position="661"/>
    </location>
</feature>
<accession>A0A842HYI7</accession>
<evidence type="ECO:0000256" key="1">
    <source>
        <dbReference type="ARBA" id="ARBA00022801"/>
    </source>
</evidence>
<gene>
    <name evidence="4" type="ORF">H6P80_07650</name>
</gene>
<dbReference type="InterPro" id="IPR029058">
    <property type="entry name" value="AB_hydrolase_fold"/>
</dbReference>
<keyword evidence="2" id="KW-0732">Signal</keyword>
<proteinExistence type="predicted"/>
<sequence>MSKNIARKSILFACAAIVCAASAQARDLENPAEAFGHRANIQSIALSPSGERVVYLGPGPGEETRVYVADVGGGPSSIVTTTDGDPMEMDWCRFVNEERLVCEIYALVEDAHNIYPVSRLFAVDDDAGEPRTLGQRDNGFRNNRQFDGEIIDWLPGEDETVMMSRVYVPEAYRGDTRVVDRDEGLGVVRIDTRSGRTRRIEAPAWQSSRFLSDGRGNVRMKGTVSIRGATNMLDTDRHYYYRLADDNEWREFGTYNSLEDEGFYPLAVDHDLNAVYGLEELDGRDALYRISLDGSMTRELVFSHDTVDVSRLVRLGRQRRVIGVGYSDDYSRIEYFDPQLRALSTALRDALPGNPVVGFVDASDDEQRLLVRASSDTNPGRYYVFDRTSGALNEILLARPELEGVALSRVRPVRYPAADGTMIPGYLTLPPGSDGRGLPAIVMPHGGPEARDTWGFDWLAQFYAHQGYAVLQPNFRGSAGYGADWLATNGFQSWETAIGDVNDGARWLVSEGIANADQIAGVGWSYGGYAVLQSAVIEPGLFRAIVAIAPVTDLPALREDARAYANGRNVAEYLGSGPHLVAGSPARHAERVTAPVLLFHGDQDIDVAIGQSRRMNGRLRDAGRSSELVVFENLDHGLRDSAVRAQMLERSDAFLREALGL</sequence>
<comment type="caution">
    <text evidence="4">The sequence shown here is derived from an EMBL/GenBank/DDBJ whole genome shotgun (WGS) entry which is preliminary data.</text>
</comment>
<dbReference type="PANTHER" id="PTHR42776">
    <property type="entry name" value="SERINE PEPTIDASE S9 FAMILY MEMBER"/>
    <property type="match status" value="1"/>
</dbReference>
<feature type="domain" description="Peptidase S9 prolyl oligopeptidase catalytic" evidence="3">
    <location>
        <begin position="454"/>
        <end position="660"/>
    </location>
</feature>
<dbReference type="InterPro" id="IPR001375">
    <property type="entry name" value="Peptidase_S9_cat"/>
</dbReference>
<dbReference type="RefSeq" id="WP_185800698.1">
    <property type="nucleotide sequence ID" value="NZ_JACJVJ010000001.1"/>
</dbReference>
<reference evidence="4 5" key="1">
    <citation type="submission" date="2020-08" db="EMBL/GenBank/DDBJ databases">
        <title>Draft genome sequence of Parasphingopyxis sp. GrpM-11.</title>
        <authorList>
            <person name="Oh J."/>
            <person name="Roh D.-H."/>
        </authorList>
    </citation>
    <scope>NUCLEOTIDE SEQUENCE [LARGE SCALE GENOMIC DNA]</scope>
    <source>
        <strain evidence="4 5">GrpM-11</strain>
    </source>
</reference>
<evidence type="ECO:0000313" key="5">
    <source>
        <dbReference type="Proteomes" id="UP000564378"/>
    </source>
</evidence>
<dbReference type="GO" id="GO:0006508">
    <property type="term" value="P:proteolysis"/>
    <property type="evidence" value="ECO:0007669"/>
    <property type="project" value="InterPro"/>
</dbReference>
<feature type="signal peptide" evidence="2">
    <location>
        <begin position="1"/>
        <end position="25"/>
    </location>
</feature>
<dbReference type="PANTHER" id="PTHR42776:SF27">
    <property type="entry name" value="DIPEPTIDYL PEPTIDASE FAMILY MEMBER 6"/>
    <property type="match status" value="1"/>
</dbReference>
<keyword evidence="5" id="KW-1185">Reference proteome</keyword>
<evidence type="ECO:0000256" key="2">
    <source>
        <dbReference type="SAM" id="SignalP"/>
    </source>
</evidence>
<evidence type="ECO:0000259" key="3">
    <source>
        <dbReference type="Pfam" id="PF00326"/>
    </source>
</evidence>
<name>A0A842HYI7_9SPHN</name>
<keyword evidence="1" id="KW-0378">Hydrolase</keyword>
<organism evidence="4 5">
    <name type="scientific">Parasphingopyxis marina</name>
    <dbReference type="NCBI Taxonomy" id="2761622"/>
    <lineage>
        <taxon>Bacteria</taxon>
        <taxon>Pseudomonadati</taxon>
        <taxon>Pseudomonadota</taxon>
        <taxon>Alphaproteobacteria</taxon>
        <taxon>Sphingomonadales</taxon>
        <taxon>Sphingomonadaceae</taxon>
        <taxon>Parasphingopyxis</taxon>
    </lineage>
</organism>
<dbReference type="Proteomes" id="UP000564378">
    <property type="component" value="Unassembled WGS sequence"/>
</dbReference>
<dbReference type="Gene3D" id="3.40.50.1820">
    <property type="entry name" value="alpha/beta hydrolase"/>
    <property type="match status" value="1"/>
</dbReference>
<protein>
    <submittedName>
        <fullName evidence="4">S9 family peptidase</fullName>
    </submittedName>
</protein>
<dbReference type="SUPFAM" id="SSF53474">
    <property type="entry name" value="alpha/beta-Hydrolases"/>
    <property type="match status" value="1"/>
</dbReference>
<dbReference type="Pfam" id="PF00326">
    <property type="entry name" value="Peptidase_S9"/>
    <property type="match status" value="1"/>
</dbReference>
<dbReference type="EMBL" id="JACJVJ010000001">
    <property type="protein sequence ID" value="MBC2777493.1"/>
    <property type="molecule type" value="Genomic_DNA"/>
</dbReference>
<dbReference type="GO" id="GO:0004252">
    <property type="term" value="F:serine-type endopeptidase activity"/>
    <property type="evidence" value="ECO:0007669"/>
    <property type="project" value="TreeGrafter"/>
</dbReference>
<evidence type="ECO:0000313" key="4">
    <source>
        <dbReference type="EMBL" id="MBC2777493.1"/>
    </source>
</evidence>